<sequence length="317" mass="35861">MTKIACVTMMKDEDFFLPIWFRYYARQFGAENLFILDNGSARPPREMLPPELGRGCVNVFRLPLREDTSQARQAVHFDRQRFIAINGIIAGLFGYYDVVLFNDTDEIFVADPAIHADLEAYIRARAADGRIVAGIGLDLFHDRANESSLDLGAPIFKQRRNVVLNPLYAKPHLLGHAATMSPHAVTEPFVFDPELYLVHMKFIDAGRFLTRQQRRRDTDAQPGAWDSWKWDDTIAEGQLAKMEQRMPAGEPLSGDAVARQMFGRTGAVTIGGGDGPERLRLRAPKKKRVLDHVSKQTEHEMRQNRHVLPESFATCGI</sequence>
<dbReference type="AlphaFoldDB" id="A0A8J6YY12"/>
<dbReference type="Proteomes" id="UP000609121">
    <property type="component" value="Unassembled WGS sequence"/>
</dbReference>
<gene>
    <name evidence="1" type="ORF">ICN82_10480</name>
</gene>
<keyword evidence="2" id="KW-1185">Reference proteome</keyword>
<dbReference type="Pfam" id="PF13704">
    <property type="entry name" value="Glyco_tranf_2_4"/>
    <property type="match status" value="1"/>
</dbReference>
<comment type="caution">
    <text evidence="1">The sequence shown here is derived from an EMBL/GenBank/DDBJ whole genome shotgun (WGS) entry which is preliminary data.</text>
</comment>
<proteinExistence type="predicted"/>
<name>A0A8J6YY12_9RHOB</name>
<dbReference type="RefSeq" id="WP_193182429.1">
    <property type="nucleotide sequence ID" value="NZ_JACVXA010000027.1"/>
</dbReference>
<evidence type="ECO:0000313" key="1">
    <source>
        <dbReference type="EMBL" id="MBE3638629.1"/>
    </source>
</evidence>
<dbReference type="EMBL" id="JACVXA010000027">
    <property type="protein sequence ID" value="MBE3638629.1"/>
    <property type="molecule type" value="Genomic_DNA"/>
</dbReference>
<reference evidence="1" key="1">
    <citation type="submission" date="2020-09" db="EMBL/GenBank/DDBJ databases">
        <title>A novel bacterium of genus Mangrovicoccus, isolated from South China Sea.</title>
        <authorList>
            <person name="Huang H."/>
            <person name="Mo K."/>
            <person name="Hu Y."/>
        </authorList>
    </citation>
    <scope>NUCLEOTIDE SEQUENCE</scope>
    <source>
        <strain evidence="1">HB182678</strain>
    </source>
</reference>
<protein>
    <submittedName>
        <fullName evidence="1">Glycosyltransferase family 2 protein</fullName>
    </submittedName>
</protein>
<accession>A0A8J6YY12</accession>
<evidence type="ECO:0000313" key="2">
    <source>
        <dbReference type="Proteomes" id="UP000609121"/>
    </source>
</evidence>
<organism evidence="1 2">
    <name type="scientific">Mangrovicoccus algicola</name>
    <dbReference type="NCBI Taxonomy" id="2771008"/>
    <lineage>
        <taxon>Bacteria</taxon>
        <taxon>Pseudomonadati</taxon>
        <taxon>Pseudomonadota</taxon>
        <taxon>Alphaproteobacteria</taxon>
        <taxon>Rhodobacterales</taxon>
        <taxon>Paracoccaceae</taxon>
        <taxon>Mangrovicoccus</taxon>
    </lineage>
</organism>